<dbReference type="InterPro" id="IPR024607">
    <property type="entry name" value="Sulfatase_CS"/>
</dbReference>
<dbReference type="KEGG" id="aagg:ETAA8_13290"/>
<feature type="region of interest" description="Disordered" evidence="5">
    <location>
        <begin position="46"/>
        <end position="71"/>
    </location>
</feature>
<dbReference type="Proteomes" id="UP000315017">
    <property type="component" value="Chromosome"/>
</dbReference>
<sequence>MNRPKLPVFALTLVAGLAAFLVAIAYSQPAKSSRAEVAKPANSGDVQITGELGSPAATTTIDGKQLPPPPSKFGGVIKETAKDSKPYWPPSVVPPKGAPNVLLIMTDDQGFGVTSTFGGVIPTPAMDRLAKSGLRYTQFNSTALCSPTRAALITGRNHHSVGTGVIGELATGYPGYDSIITKDKASVGTILRDNGYATSWFGKNHNTPTYHYSAAGPFDQWPSGMGFQYFYGFMGGETDQWTPYLFKDHTQVFPYHGKKDYNLITDMADEAIKYMNGLNAAAPDKPFFVYYVPGGTHSPHQPKREWRDKFKGKFDMGWEKLREEIFANQKKLGVIPANTELTAWPDSLPKWDSLSADQKKLYAREAENFAGYAAYTDHEIGRVIQSVEDMGKLENTLIIYISGDNGTSAEGTVEGTFNQMTAYNGILTLPIAAQMAHYDDWGSDKTYPHMSVAWSWALDTPFKWTKQVASHFGGTRQGMVMSWPNRIKDAGGIRTQFHHIIDIVPTILEASNIRAPETVDGIAQSPIEGVSIAYTWDEANKSAKSKRETQYFEMFCNRGIYHEGWYACTTPPAPPWLMGGVKMPEIADYKWELYDITEDFSQNNDLAAKQPQKLKEMQAIFMKEAEKYNVLPLDNSVLPRLVTPRPSAIAGKSILTYTGENVGIPIGNAPELLNKDYTITAEITVPQGGANGMIATMGGRFGGYGLYMLKGKPVFVYNALDLARFRWEGSEALAAGKHTIVFDLKYDGPGPGKGGTGVLTVDGKELVKKPMPHSIPMLMAIDETFDIGSDTRTGVDADYELPFQFTGQIDKLTFKLGPSELLAAEQKTMAERLSRTRD</sequence>
<evidence type="ECO:0000256" key="4">
    <source>
        <dbReference type="ARBA" id="ARBA00022837"/>
    </source>
</evidence>
<dbReference type="GO" id="GO:0004065">
    <property type="term" value="F:arylsulfatase activity"/>
    <property type="evidence" value="ECO:0007669"/>
    <property type="project" value="UniProtKB-EC"/>
</dbReference>
<evidence type="ECO:0000313" key="7">
    <source>
        <dbReference type="EMBL" id="QDU26253.1"/>
    </source>
</evidence>
<evidence type="ECO:0000256" key="5">
    <source>
        <dbReference type="SAM" id="MobiDB-lite"/>
    </source>
</evidence>
<dbReference type="OrthoDB" id="9762324at2"/>
<evidence type="ECO:0000313" key="8">
    <source>
        <dbReference type="Proteomes" id="UP000315017"/>
    </source>
</evidence>
<dbReference type="EC" id="3.1.6.1" evidence="7"/>
<dbReference type="PANTHER" id="PTHR42693">
    <property type="entry name" value="ARYLSULFATASE FAMILY MEMBER"/>
    <property type="match status" value="1"/>
</dbReference>
<organism evidence="7 8">
    <name type="scientific">Anatilimnocola aggregata</name>
    <dbReference type="NCBI Taxonomy" id="2528021"/>
    <lineage>
        <taxon>Bacteria</taxon>
        <taxon>Pseudomonadati</taxon>
        <taxon>Planctomycetota</taxon>
        <taxon>Planctomycetia</taxon>
        <taxon>Pirellulales</taxon>
        <taxon>Pirellulaceae</taxon>
        <taxon>Anatilimnocola</taxon>
    </lineage>
</organism>
<dbReference type="Gene3D" id="3.40.720.10">
    <property type="entry name" value="Alkaline Phosphatase, subunit A"/>
    <property type="match status" value="1"/>
</dbReference>
<keyword evidence="3 7" id="KW-0378">Hydrolase</keyword>
<feature type="domain" description="Sulfatase N-terminal" evidence="6">
    <location>
        <begin position="99"/>
        <end position="512"/>
    </location>
</feature>
<keyword evidence="4" id="KW-0106">Calcium</keyword>
<evidence type="ECO:0000259" key="6">
    <source>
        <dbReference type="Pfam" id="PF00884"/>
    </source>
</evidence>
<comment type="similarity">
    <text evidence="1">Belongs to the sulfatase family.</text>
</comment>
<reference evidence="7 8" key="1">
    <citation type="submission" date="2019-02" db="EMBL/GenBank/DDBJ databases">
        <title>Deep-cultivation of Planctomycetes and their phenomic and genomic characterization uncovers novel biology.</title>
        <authorList>
            <person name="Wiegand S."/>
            <person name="Jogler M."/>
            <person name="Boedeker C."/>
            <person name="Pinto D."/>
            <person name="Vollmers J."/>
            <person name="Rivas-Marin E."/>
            <person name="Kohn T."/>
            <person name="Peeters S.H."/>
            <person name="Heuer A."/>
            <person name="Rast P."/>
            <person name="Oberbeckmann S."/>
            <person name="Bunk B."/>
            <person name="Jeske O."/>
            <person name="Meyerdierks A."/>
            <person name="Storesund J.E."/>
            <person name="Kallscheuer N."/>
            <person name="Luecker S."/>
            <person name="Lage O.M."/>
            <person name="Pohl T."/>
            <person name="Merkel B.J."/>
            <person name="Hornburger P."/>
            <person name="Mueller R.-W."/>
            <person name="Bruemmer F."/>
            <person name="Labrenz M."/>
            <person name="Spormann A.M."/>
            <person name="Op den Camp H."/>
            <person name="Overmann J."/>
            <person name="Amann R."/>
            <person name="Jetten M.S.M."/>
            <person name="Mascher T."/>
            <person name="Medema M.H."/>
            <person name="Devos D.P."/>
            <person name="Kaster A.-K."/>
            <person name="Ovreas L."/>
            <person name="Rohde M."/>
            <person name="Galperin M.Y."/>
            <person name="Jogler C."/>
        </authorList>
    </citation>
    <scope>NUCLEOTIDE SEQUENCE [LARGE SCALE GENOMIC DNA]</scope>
    <source>
        <strain evidence="7 8">ETA_A8</strain>
    </source>
</reference>
<keyword evidence="2" id="KW-0479">Metal-binding</keyword>
<proteinExistence type="inferred from homology"/>
<dbReference type="Gene3D" id="3.30.1120.10">
    <property type="match status" value="1"/>
</dbReference>
<evidence type="ECO:0000256" key="3">
    <source>
        <dbReference type="ARBA" id="ARBA00022801"/>
    </source>
</evidence>
<dbReference type="PROSITE" id="PS00523">
    <property type="entry name" value="SULFATASE_1"/>
    <property type="match status" value="1"/>
</dbReference>
<dbReference type="GO" id="GO:0046872">
    <property type="term" value="F:metal ion binding"/>
    <property type="evidence" value="ECO:0007669"/>
    <property type="project" value="UniProtKB-KW"/>
</dbReference>
<dbReference type="InterPro" id="IPR000917">
    <property type="entry name" value="Sulfatase_N"/>
</dbReference>
<gene>
    <name evidence="7" type="primary">atsA_8</name>
    <name evidence="7" type="ORF">ETAA8_13290</name>
</gene>
<dbReference type="EMBL" id="CP036274">
    <property type="protein sequence ID" value="QDU26253.1"/>
    <property type="molecule type" value="Genomic_DNA"/>
</dbReference>
<dbReference type="InterPro" id="IPR050738">
    <property type="entry name" value="Sulfatase"/>
</dbReference>
<protein>
    <submittedName>
        <fullName evidence="7">Arylsulfatase</fullName>
        <ecNumber evidence="7">3.1.6.1</ecNumber>
    </submittedName>
</protein>
<dbReference type="SUPFAM" id="SSF53649">
    <property type="entry name" value="Alkaline phosphatase-like"/>
    <property type="match status" value="1"/>
</dbReference>
<dbReference type="Pfam" id="PF00884">
    <property type="entry name" value="Sulfatase"/>
    <property type="match status" value="1"/>
</dbReference>
<keyword evidence="8" id="KW-1185">Reference proteome</keyword>
<evidence type="ECO:0000256" key="2">
    <source>
        <dbReference type="ARBA" id="ARBA00022723"/>
    </source>
</evidence>
<dbReference type="AlphaFoldDB" id="A0A517Y7Q5"/>
<dbReference type="InterPro" id="IPR017850">
    <property type="entry name" value="Alkaline_phosphatase_core_sf"/>
</dbReference>
<name>A0A517Y7Q5_9BACT</name>
<dbReference type="CDD" id="cd16025">
    <property type="entry name" value="PAS_like"/>
    <property type="match status" value="1"/>
</dbReference>
<accession>A0A517Y7Q5</accession>
<dbReference type="PANTHER" id="PTHR42693:SF43">
    <property type="entry name" value="BLL2667 PROTEIN"/>
    <property type="match status" value="1"/>
</dbReference>
<evidence type="ECO:0000256" key="1">
    <source>
        <dbReference type="ARBA" id="ARBA00008779"/>
    </source>
</evidence>
<dbReference type="RefSeq" id="WP_145086517.1">
    <property type="nucleotide sequence ID" value="NZ_CP036274.1"/>
</dbReference>